<name>A0ABY7YK36_9HYPH</name>
<proteinExistence type="predicted"/>
<keyword evidence="4" id="KW-0812">Transmembrane</keyword>
<comment type="subcellular location">
    <subcellularLocation>
        <location evidence="1">Cell envelope</location>
    </subcellularLocation>
</comment>
<dbReference type="SUPFAM" id="SSF52833">
    <property type="entry name" value="Thioredoxin-like"/>
    <property type="match status" value="1"/>
</dbReference>
<evidence type="ECO:0000313" key="7">
    <source>
        <dbReference type="Proteomes" id="UP001220530"/>
    </source>
</evidence>
<protein>
    <submittedName>
        <fullName evidence="6">TlpA disulfide reductase family protein</fullName>
    </submittedName>
</protein>
<gene>
    <name evidence="6" type="ORF">PSQ19_11605</name>
</gene>
<keyword evidence="4" id="KW-0472">Membrane</keyword>
<dbReference type="InterPro" id="IPR013766">
    <property type="entry name" value="Thioredoxin_domain"/>
</dbReference>
<dbReference type="RefSeq" id="WP_282217860.1">
    <property type="nucleotide sequence ID" value="NZ_CP118246.1"/>
</dbReference>
<dbReference type="PROSITE" id="PS51352">
    <property type="entry name" value="THIOREDOXIN_2"/>
    <property type="match status" value="1"/>
</dbReference>
<dbReference type="Gene3D" id="3.40.30.10">
    <property type="entry name" value="Glutaredoxin"/>
    <property type="match status" value="1"/>
</dbReference>
<sequence length="224" mass="23373">MSEQSPPPAKKSNTPKLIVTLGLASVALAISGWVYLSNGSATAKECPVQAAQAAVIDSAAVGELAALNPTGEGRGYEKTAFKDAAGKDMTIADFKGKALLVNFWASWCVPCREEMPALDALAAKYNADNFMVLPINLDIGDEGPEKAKAFMDEQGLTNLPIYTDASFAAFKKLQTDAVAIGLPTTLVLDANGCELAVLQGPAEWNSPDGEAVVKTLIDLVGKGA</sequence>
<evidence type="ECO:0000256" key="1">
    <source>
        <dbReference type="ARBA" id="ARBA00004196"/>
    </source>
</evidence>
<dbReference type="InterPro" id="IPR017937">
    <property type="entry name" value="Thioredoxin_CS"/>
</dbReference>
<evidence type="ECO:0000256" key="2">
    <source>
        <dbReference type="ARBA" id="ARBA00022748"/>
    </source>
</evidence>
<reference evidence="6 7" key="1">
    <citation type="submission" date="2023-02" db="EMBL/GenBank/DDBJ databases">
        <title>Devosia algicola sp. nov., isolated from the phycosphere of marine algae.</title>
        <authorList>
            <person name="Kim J.M."/>
            <person name="Lee J.K."/>
            <person name="Choi B.J."/>
            <person name="Bayburt H."/>
            <person name="Jeon C.O."/>
        </authorList>
    </citation>
    <scope>NUCLEOTIDE SEQUENCE [LARGE SCALE GENOMIC DNA]</scope>
    <source>
        <strain evidence="6 7">G20-9</strain>
    </source>
</reference>
<keyword evidence="4" id="KW-1133">Transmembrane helix</keyword>
<keyword evidence="3" id="KW-0676">Redox-active center</keyword>
<evidence type="ECO:0000256" key="4">
    <source>
        <dbReference type="SAM" id="Phobius"/>
    </source>
</evidence>
<organism evidence="6 7">
    <name type="scientific">Devosia algicola</name>
    <dbReference type="NCBI Taxonomy" id="3026418"/>
    <lineage>
        <taxon>Bacteria</taxon>
        <taxon>Pseudomonadati</taxon>
        <taxon>Pseudomonadota</taxon>
        <taxon>Alphaproteobacteria</taxon>
        <taxon>Hyphomicrobiales</taxon>
        <taxon>Devosiaceae</taxon>
        <taxon>Devosia</taxon>
    </lineage>
</organism>
<dbReference type="InterPro" id="IPR036249">
    <property type="entry name" value="Thioredoxin-like_sf"/>
</dbReference>
<feature type="domain" description="Thioredoxin" evidence="5">
    <location>
        <begin position="53"/>
        <end position="218"/>
    </location>
</feature>
<dbReference type="Proteomes" id="UP001220530">
    <property type="component" value="Chromosome"/>
</dbReference>
<dbReference type="CDD" id="cd02966">
    <property type="entry name" value="TlpA_like_family"/>
    <property type="match status" value="1"/>
</dbReference>
<dbReference type="PANTHER" id="PTHR42852">
    <property type="entry name" value="THIOL:DISULFIDE INTERCHANGE PROTEIN DSBE"/>
    <property type="match status" value="1"/>
</dbReference>
<dbReference type="InterPro" id="IPR050553">
    <property type="entry name" value="Thioredoxin_ResA/DsbE_sf"/>
</dbReference>
<dbReference type="Pfam" id="PF08534">
    <property type="entry name" value="Redoxin"/>
    <property type="match status" value="1"/>
</dbReference>
<keyword evidence="2" id="KW-0201">Cytochrome c-type biogenesis</keyword>
<feature type="transmembrane region" description="Helical" evidence="4">
    <location>
        <begin position="17"/>
        <end position="36"/>
    </location>
</feature>
<evidence type="ECO:0000313" key="6">
    <source>
        <dbReference type="EMBL" id="WDR01449.1"/>
    </source>
</evidence>
<dbReference type="PROSITE" id="PS00194">
    <property type="entry name" value="THIOREDOXIN_1"/>
    <property type="match status" value="1"/>
</dbReference>
<evidence type="ECO:0000259" key="5">
    <source>
        <dbReference type="PROSITE" id="PS51352"/>
    </source>
</evidence>
<accession>A0ABY7YK36</accession>
<keyword evidence="7" id="KW-1185">Reference proteome</keyword>
<evidence type="ECO:0000256" key="3">
    <source>
        <dbReference type="ARBA" id="ARBA00023284"/>
    </source>
</evidence>
<dbReference type="InterPro" id="IPR013740">
    <property type="entry name" value="Redoxin"/>
</dbReference>
<dbReference type="PANTHER" id="PTHR42852:SF13">
    <property type="entry name" value="PROTEIN DIPZ"/>
    <property type="match status" value="1"/>
</dbReference>
<dbReference type="EMBL" id="CP118246">
    <property type="protein sequence ID" value="WDR01449.1"/>
    <property type="molecule type" value="Genomic_DNA"/>
</dbReference>